<name>W9X0Y5_9EURO</name>
<dbReference type="HOGENOM" id="CLU_046066_1_3_1"/>
<accession>W9X0Y5</accession>
<dbReference type="SUPFAM" id="SSF53474">
    <property type="entry name" value="alpha/beta-Hydrolases"/>
    <property type="match status" value="1"/>
</dbReference>
<sequence>MPKPTFVIVHGAWHRPAHFEPLMTALNQHGYRAVAPALPSVHKAPTEIVPDHHEDAAAVRQAILDELDGGADVIVVPHSYGGIPASGAVRGLDRQSRAAAGGHTTAVVAIAAITSFVIPAGTSVVDTEQRERPTVPDILAPPPAHLFYHDLLPAAESERWSALLNPMSSHALFDTCTFSAYTALPIHFLMATDDRAMKFATQERIVARIRAADDAVLPIRTEVLQGCGHSPFLSRVEETVAFLRRSAGEDVPEGTPSEPEV</sequence>
<evidence type="ECO:0000313" key="2">
    <source>
        <dbReference type="EMBL" id="EXJ70965.1"/>
    </source>
</evidence>
<dbReference type="PANTHER" id="PTHR37017:SF11">
    <property type="entry name" value="ESTERASE_LIPASE_THIOESTERASE DOMAIN-CONTAINING PROTEIN"/>
    <property type="match status" value="1"/>
</dbReference>
<dbReference type="eggNOG" id="ENOG502TDBC">
    <property type="taxonomic scope" value="Eukaryota"/>
</dbReference>
<dbReference type="RefSeq" id="XP_007744744.1">
    <property type="nucleotide sequence ID" value="XM_007746554.1"/>
</dbReference>
<reference evidence="2 3" key="1">
    <citation type="submission" date="2013-03" db="EMBL/GenBank/DDBJ databases">
        <title>The Genome Sequence of Cladophialophora psammophila CBS 110553.</title>
        <authorList>
            <consortium name="The Broad Institute Genomics Platform"/>
            <person name="Cuomo C."/>
            <person name="de Hoog S."/>
            <person name="Gorbushina A."/>
            <person name="Walker B."/>
            <person name="Young S.K."/>
            <person name="Zeng Q."/>
            <person name="Gargeya S."/>
            <person name="Fitzgerald M."/>
            <person name="Haas B."/>
            <person name="Abouelleil A."/>
            <person name="Allen A.W."/>
            <person name="Alvarado L."/>
            <person name="Arachchi H.M."/>
            <person name="Berlin A.M."/>
            <person name="Chapman S.B."/>
            <person name="Gainer-Dewar J."/>
            <person name="Goldberg J."/>
            <person name="Griggs A."/>
            <person name="Gujja S."/>
            <person name="Hansen M."/>
            <person name="Howarth C."/>
            <person name="Imamovic A."/>
            <person name="Ireland A."/>
            <person name="Larimer J."/>
            <person name="McCowan C."/>
            <person name="Murphy C."/>
            <person name="Pearson M."/>
            <person name="Poon T.W."/>
            <person name="Priest M."/>
            <person name="Roberts A."/>
            <person name="Saif S."/>
            <person name="Shea T."/>
            <person name="Sisk P."/>
            <person name="Sykes S."/>
            <person name="Wortman J."/>
            <person name="Nusbaum C."/>
            <person name="Birren B."/>
        </authorList>
    </citation>
    <scope>NUCLEOTIDE SEQUENCE [LARGE SCALE GENOMIC DNA]</scope>
    <source>
        <strain evidence="2 3">CBS 110553</strain>
    </source>
</reference>
<dbReference type="OrthoDB" id="408373at2759"/>
<keyword evidence="3" id="KW-1185">Reference proteome</keyword>
<dbReference type="Pfam" id="PF12697">
    <property type="entry name" value="Abhydrolase_6"/>
    <property type="match status" value="1"/>
</dbReference>
<dbReference type="AlphaFoldDB" id="W9X0Y5"/>
<dbReference type="PANTHER" id="PTHR37017">
    <property type="entry name" value="AB HYDROLASE-1 DOMAIN-CONTAINING PROTEIN-RELATED"/>
    <property type="match status" value="1"/>
</dbReference>
<dbReference type="Proteomes" id="UP000019471">
    <property type="component" value="Unassembled WGS sequence"/>
</dbReference>
<dbReference type="InterPro" id="IPR000073">
    <property type="entry name" value="AB_hydrolase_1"/>
</dbReference>
<comment type="caution">
    <text evidence="2">The sequence shown here is derived from an EMBL/GenBank/DDBJ whole genome shotgun (WGS) entry which is preliminary data.</text>
</comment>
<protein>
    <recommendedName>
        <fullName evidence="1">AB hydrolase-1 domain-containing protein</fullName>
    </recommendedName>
</protein>
<feature type="domain" description="AB hydrolase-1" evidence="1">
    <location>
        <begin position="6"/>
        <end position="241"/>
    </location>
</feature>
<dbReference type="Gene3D" id="3.40.50.1820">
    <property type="entry name" value="alpha/beta hydrolase"/>
    <property type="match status" value="1"/>
</dbReference>
<dbReference type="InterPro" id="IPR029058">
    <property type="entry name" value="AB_hydrolase_fold"/>
</dbReference>
<dbReference type="GeneID" id="19190671"/>
<dbReference type="EMBL" id="AMGX01000008">
    <property type="protein sequence ID" value="EXJ70965.1"/>
    <property type="molecule type" value="Genomic_DNA"/>
</dbReference>
<gene>
    <name evidence="2" type="ORF">A1O5_05958</name>
</gene>
<dbReference type="STRING" id="1182543.W9X0Y5"/>
<evidence type="ECO:0000259" key="1">
    <source>
        <dbReference type="Pfam" id="PF12697"/>
    </source>
</evidence>
<proteinExistence type="predicted"/>
<organism evidence="2 3">
    <name type="scientific">Cladophialophora psammophila CBS 110553</name>
    <dbReference type="NCBI Taxonomy" id="1182543"/>
    <lineage>
        <taxon>Eukaryota</taxon>
        <taxon>Fungi</taxon>
        <taxon>Dikarya</taxon>
        <taxon>Ascomycota</taxon>
        <taxon>Pezizomycotina</taxon>
        <taxon>Eurotiomycetes</taxon>
        <taxon>Chaetothyriomycetidae</taxon>
        <taxon>Chaetothyriales</taxon>
        <taxon>Herpotrichiellaceae</taxon>
        <taxon>Cladophialophora</taxon>
    </lineage>
</organism>
<dbReference type="InterPro" id="IPR052897">
    <property type="entry name" value="Sec-Metab_Biosynth_Hydrolase"/>
</dbReference>
<evidence type="ECO:0000313" key="3">
    <source>
        <dbReference type="Proteomes" id="UP000019471"/>
    </source>
</evidence>